<organism evidence="1">
    <name type="scientific">Alectorobius mimon</name>
    <dbReference type="NCBI Taxonomy" id="360319"/>
    <lineage>
        <taxon>Eukaryota</taxon>
        <taxon>Metazoa</taxon>
        <taxon>Ecdysozoa</taxon>
        <taxon>Arthropoda</taxon>
        <taxon>Chelicerata</taxon>
        <taxon>Arachnida</taxon>
        <taxon>Acari</taxon>
        <taxon>Parasitiformes</taxon>
        <taxon>Ixodida</taxon>
        <taxon>Ixodoidea</taxon>
        <taxon>Argasidae</taxon>
        <taxon>Ornithodorinae</taxon>
        <taxon>Alectorobius</taxon>
    </lineage>
</organism>
<protein>
    <submittedName>
        <fullName evidence="1">Uncharacterized protein</fullName>
    </submittedName>
</protein>
<dbReference type="EMBL" id="GEIB01001935">
    <property type="protein sequence ID" value="JAR86498.1"/>
    <property type="molecule type" value="Transcribed_RNA"/>
</dbReference>
<name>A0A147B6V2_9ACAR</name>
<feature type="non-terminal residue" evidence="1">
    <location>
        <position position="1"/>
    </location>
</feature>
<accession>A0A147B6V2</accession>
<dbReference type="AlphaFoldDB" id="A0A147B6V2"/>
<reference evidence="1" key="1">
    <citation type="submission" date="2016-03" db="EMBL/GenBank/DDBJ databases">
        <title>Gut transcriptome analysis on engorged females of Ornithodoros mimon (Acari: Argasidae) and phylogenetic inferences of soft ticks.</title>
        <authorList>
            <person name="Landulfo G.A."/>
            <person name="Giovanni D."/>
            <person name="Carvalho E."/>
            <person name="Junqueira-de-Azevedo I."/>
            <person name="Patane J."/>
            <person name="Mendoca R."/>
            <person name="Barros-Battesti D."/>
        </authorList>
    </citation>
    <scope>NUCLEOTIDE SEQUENCE</scope>
    <source>
        <strain evidence="1">Females</strain>
        <tissue evidence="1">Gut</tissue>
    </source>
</reference>
<sequence length="58" mass="6702">VPQISYQIKFPTVQSSLALKQGSFCIQTLRPAEPKVNLEQRYRLDHFDCLHNETVSIL</sequence>
<evidence type="ECO:0000313" key="1">
    <source>
        <dbReference type="EMBL" id="JAR86498.1"/>
    </source>
</evidence>
<proteinExistence type="predicted"/>